<dbReference type="RefSeq" id="WP_408054009.1">
    <property type="nucleotide sequence ID" value="NZ_AP035884.1"/>
</dbReference>
<feature type="region of interest" description="Disordered" evidence="1">
    <location>
        <begin position="1"/>
        <end position="45"/>
    </location>
</feature>
<keyword evidence="2" id="KW-1133">Transmembrane helix</keyword>
<reference evidence="3" key="1">
    <citation type="submission" date="2024-07" db="EMBL/GenBank/DDBJ databases">
        <title>Complete genome sequences of cellulolytic bacteria, Kitasatospora sp. CMC57 and Streptomyces sp. CMC78, isolated from Japanese agricultural soil.</title>
        <authorList>
            <person name="Hashimoto T."/>
            <person name="Ito M."/>
            <person name="Iwamoto M."/>
            <person name="Fukahori D."/>
            <person name="Shoda T."/>
            <person name="Sakoda M."/>
            <person name="Morohoshi T."/>
            <person name="Mitsuboshi M."/>
            <person name="Nishizawa T."/>
        </authorList>
    </citation>
    <scope>NUCLEOTIDE SEQUENCE</scope>
    <source>
        <strain evidence="3">CMC78</strain>
    </source>
</reference>
<sequence>MAEGTGLESRLADLAASGRRHAVPPAAEQVRARGERRRRRKRAARASGGVVTVAALALGILSVVRIGPGPAPPAALPTAAASVSPFTTPTPARGEEYAAELGFVYDAVPLKGNMVQVTVAQVHTEKGVAVRTGAVHELALKRETPVEVKHAVGGSAKDVRAGELVEILGGGPQWVFAVDYDGEGRVQSLREAHWLTVE</sequence>
<keyword evidence="2" id="KW-0812">Transmembrane</keyword>
<keyword evidence="2" id="KW-0472">Membrane</keyword>
<organism evidence="3">
    <name type="scientific">Streptomyces sp. CMC78</name>
    <dbReference type="NCBI Taxonomy" id="3231512"/>
    <lineage>
        <taxon>Bacteria</taxon>
        <taxon>Bacillati</taxon>
        <taxon>Actinomycetota</taxon>
        <taxon>Actinomycetes</taxon>
        <taxon>Kitasatosporales</taxon>
        <taxon>Streptomycetaceae</taxon>
        <taxon>Streptomyces</taxon>
    </lineage>
</organism>
<evidence type="ECO:0000256" key="1">
    <source>
        <dbReference type="SAM" id="MobiDB-lite"/>
    </source>
</evidence>
<feature type="compositionally biased region" description="Basic residues" evidence="1">
    <location>
        <begin position="34"/>
        <end position="44"/>
    </location>
</feature>
<protein>
    <recommendedName>
        <fullName evidence="4">DUF4367 domain-containing protein</fullName>
    </recommendedName>
</protein>
<dbReference type="KEGG" id="stcm:SCMC78_39200"/>
<evidence type="ECO:0000256" key="2">
    <source>
        <dbReference type="SAM" id="Phobius"/>
    </source>
</evidence>
<dbReference type="EMBL" id="AP035884">
    <property type="protein sequence ID" value="BFP54113.1"/>
    <property type="molecule type" value="Genomic_DNA"/>
</dbReference>
<accession>A0AB33KKF2</accession>
<dbReference type="AlphaFoldDB" id="A0AB33KKF2"/>
<gene>
    <name evidence="3" type="ORF">SCMC78_39200</name>
</gene>
<feature type="transmembrane region" description="Helical" evidence="2">
    <location>
        <begin position="43"/>
        <end position="64"/>
    </location>
</feature>
<evidence type="ECO:0000313" key="3">
    <source>
        <dbReference type="EMBL" id="BFP54113.1"/>
    </source>
</evidence>
<proteinExistence type="predicted"/>
<evidence type="ECO:0008006" key="4">
    <source>
        <dbReference type="Google" id="ProtNLM"/>
    </source>
</evidence>
<name>A0AB33KKF2_9ACTN</name>